<sequence length="107" mass="11366">MRARRNSQRRPNARYGGVRCLWACLDGLKLNPLGLPLRARARPGVAVAIARQRIRRQTTWACLAGNGTPYNTSSSALATGGDDSAAFKNRSPPPPPGAPAPPSLPLP</sequence>
<organism evidence="2 3">
    <name type="scientific">Setaria viridis</name>
    <name type="common">Green bristlegrass</name>
    <name type="synonym">Setaria italica subsp. viridis</name>
    <dbReference type="NCBI Taxonomy" id="4556"/>
    <lineage>
        <taxon>Eukaryota</taxon>
        <taxon>Viridiplantae</taxon>
        <taxon>Streptophyta</taxon>
        <taxon>Embryophyta</taxon>
        <taxon>Tracheophyta</taxon>
        <taxon>Spermatophyta</taxon>
        <taxon>Magnoliopsida</taxon>
        <taxon>Liliopsida</taxon>
        <taxon>Poales</taxon>
        <taxon>Poaceae</taxon>
        <taxon>PACMAD clade</taxon>
        <taxon>Panicoideae</taxon>
        <taxon>Panicodae</taxon>
        <taxon>Paniceae</taxon>
        <taxon>Cenchrinae</taxon>
        <taxon>Setaria</taxon>
    </lineage>
</organism>
<keyword evidence="3" id="KW-1185">Reference proteome</keyword>
<evidence type="ECO:0000313" key="2">
    <source>
        <dbReference type="EMBL" id="TKW35946.1"/>
    </source>
</evidence>
<proteinExistence type="predicted"/>
<reference evidence="2" key="1">
    <citation type="submission" date="2019-03" db="EMBL/GenBank/DDBJ databases">
        <title>WGS assembly of Setaria viridis.</title>
        <authorList>
            <person name="Huang P."/>
            <person name="Jenkins J."/>
            <person name="Grimwood J."/>
            <person name="Barry K."/>
            <person name="Healey A."/>
            <person name="Mamidi S."/>
            <person name="Sreedasyam A."/>
            <person name="Shu S."/>
            <person name="Feldman M."/>
            <person name="Wu J."/>
            <person name="Yu Y."/>
            <person name="Chen C."/>
            <person name="Johnson J."/>
            <person name="Rokhsar D."/>
            <person name="Baxter I."/>
            <person name="Schmutz J."/>
            <person name="Brutnell T."/>
            <person name="Kellogg E."/>
        </authorList>
    </citation>
    <scope>NUCLEOTIDE SEQUENCE [LARGE SCALE GENOMIC DNA]</scope>
</reference>
<name>A0A4V6DF02_SETVI</name>
<feature type="compositionally biased region" description="Polar residues" evidence="1">
    <location>
        <begin position="68"/>
        <end position="77"/>
    </location>
</feature>
<dbReference type="Gramene" id="TKW35946">
    <property type="protein sequence ID" value="TKW35946"/>
    <property type="gene ID" value="SEVIR_2G408900v2"/>
</dbReference>
<accession>A0A4V6DF02</accession>
<evidence type="ECO:0000313" key="3">
    <source>
        <dbReference type="Proteomes" id="UP000298652"/>
    </source>
</evidence>
<evidence type="ECO:0000256" key="1">
    <source>
        <dbReference type="SAM" id="MobiDB-lite"/>
    </source>
</evidence>
<dbReference type="AlphaFoldDB" id="A0A4V6DF02"/>
<protein>
    <submittedName>
        <fullName evidence="2">Uncharacterized protein</fullName>
    </submittedName>
</protein>
<gene>
    <name evidence="2" type="ORF">SEVIR_2G408900v2</name>
</gene>
<feature type="region of interest" description="Disordered" evidence="1">
    <location>
        <begin position="65"/>
        <end position="107"/>
    </location>
</feature>
<dbReference type="Proteomes" id="UP000298652">
    <property type="component" value="Chromosome 2"/>
</dbReference>
<feature type="compositionally biased region" description="Pro residues" evidence="1">
    <location>
        <begin position="91"/>
        <end position="107"/>
    </location>
</feature>
<dbReference type="EMBL" id="CM016553">
    <property type="protein sequence ID" value="TKW35946.1"/>
    <property type="molecule type" value="Genomic_DNA"/>
</dbReference>